<accession>A0A410G4D6</accession>
<dbReference type="Proteomes" id="UP000285517">
    <property type="component" value="Chromosome"/>
</dbReference>
<feature type="domain" description="Secretion system C-terminal sorting" evidence="2">
    <location>
        <begin position="306"/>
        <end position="374"/>
    </location>
</feature>
<proteinExistence type="predicted"/>
<dbReference type="EMBL" id="CP034951">
    <property type="protein sequence ID" value="QAA82101.1"/>
    <property type="molecule type" value="Genomic_DNA"/>
</dbReference>
<dbReference type="InterPro" id="IPR026444">
    <property type="entry name" value="Secre_tail"/>
</dbReference>
<dbReference type="OrthoDB" id="1377410at2"/>
<dbReference type="AlphaFoldDB" id="A0A410G4D6"/>
<protein>
    <submittedName>
        <fullName evidence="3">T9SS type A sorting domain-containing protein</fullName>
    </submittedName>
</protein>
<dbReference type="KEGG" id="aev:EI546_10380"/>
<name>A0A410G4D6_9FLAO</name>
<evidence type="ECO:0000313" key="3">
    <source>
        <dbReference type="EMBL" id="QAA82101.1"/>
    </source>
</evidence>
<gene>
    <name evidence="3" type="ORF">EI546_10380</name>
</gene>
<organism evidence="3 4">
    <name type="scientific">Aequorivita ciconiae</name>
    <dbReference type="NCBI Taxonomy" id="2494375"/>
    <lineage>
        <taxon>Bacteria</taxon>
        <taxon>Pseudomonadati</taxon>
        <taxon>Bacteroidota</taxon>
        <taxon>Flavobacteriia</taxon>
        <taxon>Flavobacteriales</taxon>
        <taxon>Flavobacteriaceae</taxon>
        <taxon>Aequorivita</taxon>
    </lineage>
</organism>
<dbReference type="NCBIfam" id="TIGR04183">
    <property type="entry name" value="Por_Secre_tail"/>
    <property type="match status" value="1"/>
</dbReference>
<keyword evidence="4" id="KW-1185">Reference proteome</keyword>
<sequence length="376" mass="42672">MLGIFSLYLSSKLFTMKRLLLPLLLISFINIGRTQPAGLLNEVFNLKYLQVGDIYYTPNGENPNVAFYELPGSHVINADGIFNTLNAGANFDGTTITLHSYSITQHDCVEPNCYYENLYFYEVLKADNMQSKTLTYTYNHSNGFKYLTLVDADYNKAYFSTAPNEDPSPLLFQNWYLYKSDVDLGEPTFYTGPNPPQITINSDLSYTGVEDCSLIDGNLIFSEGDLGEEFILQSRNYNKDESNCTDGSPSYVLGELEWGLPLRSLVYQGNDGIDYFQYEYFPGFTYYFRNVLILSTPEHQINTLTIFPNPVEDKLCIKSNMVELDLISIMDINGRTVIFEEDENLKVVDVSGLKAGMYFIRVESASGNTVKKFIKN</sequence>
<evidence type="ECO:0000256" key="1">
    <source>
        <dbReference type="ARBA" id="ARBA00022729"/>
    </source>
</evidence>
<keyword evidence="1" id="KW-0732">Signal</keyword>
<reference evidence="3 4" key="1">
    <citation type="submission" date="2019-01" db="EMBL/GenBank/DDBJ databases">
        <title>Complete genome sequencing of Aequorivita sp. H23M31.</title>
        <authorList>
            <person name="Bae J.-W."/>
        </authorList>
    </citation>
    <scope>NUCLEOTIDE SEQUENCE [LARGE SCALE GENOMIC DNA]</scope>
    <source>
        <strain evidence="3 4">H23M31</strain>
    </source>
</reference>
<evidence type="ECO:0000313" key="4">
    <source>
        <dbReference type="Proteomes" id="UP000285517"/>
    </source>
</evidence>
<evidence type="ECO:0000259" key="2">
    <source>
        <dbReference type="Pfam" id="PF18962"/>
    </source>
</evidence>
<dbReference type="Pfam" id="PF18962">
    <property type="entry name" value="Por_Secre_tail"/>
    <property type="match status" value="1"/>
</dbReference>